<evidence type="ECO:0000313" key="3">
    <source>
        <dbReference type="EMBL" id="RVT90493.1"/>
    </source>
</evidence>
<dbReference type="InterPro" id="IPR050623">
    <property type="entry name" value="Glucan_succinyl_AcylTrfase"/>
</dbReference>
<feature type="transmembrane region" description="Helical" evidence="1">
    <location>
        <begin position="303"/>
        <end position="327"/>
    </location>
</feature>
<proteinExistence type="predicted"/>
<feature type="transmembrane region" description="Helical" evidence="1">
    <location>
        <begin position="92"/>
        <end position="110"/>
    </location>
</feature>
<feature type="transmembrane region" description="Helical" evidence="1">
    <location>
        <begin position="180"/>
        <end position="204"/>
    </location>
</feature>
<feature type="transmembrane region" description="Helical" evidence="1">
    <location>
        <begin position="145"/>
        <end position="168"/>
    </location>
</feature>
<dbReference type="Pfam" id="PF01757">
    <property type="entry name" value="Acyl_transf_3"/>
    <property type="match status" value="1"/>
</dbReference>
<feature type="transmembrane region" description="Helical" evidence="1">
    <location>
        <begin position="268"/>
        <end position="291"/>
    </location>
</feature>
<dbReference type="RefSeq" id="WP_127745751.1">
    <property type="nucleotide sequence ID" value="NZ_SACN01000003.1"/>
</dbReference>
<sequence>MTMPTPSVRRPELDWIRIAAFALLIIYHIALFFGPWDWHVNSRNPQRWIASALVATNPWRLGLLFFVSGAAMGLLGRRLPPGRLIVDRTRRLLIPMIFGAIVLVPPQAWVEAITKFGETRDFAAYLRDYFVEDGRPWAGLPLNHLWFIGYIWAYTFAVVAIAPFAPWLRWATERRLRGVALLLLPALYLVTVRIALFPVFGITNRLSWDWYNHASSLALFLLGYLIVDSEPVWRELARRRWQALLIAIVSVVPLMIDAAAPLPQHPRSIGMMTCFGINQWVSIAAILGFGYQHLRASDGPLLAYLRNGIFPFYLVHQTAIVLIAWRIDPLKLPPLVEAELLTAATLASCFLVYEIARRLGPFGELVGLRYRRRAAEQRRPALSS</sequence>
<reference evidence="3 4" key="1">
    <citation type="submission" date="2019-01" db="EMBL/GenBank/DDBJ databases">
        <authorList>
            <person name="Chen W.-M."/>
        </authorList>
    </citation>
    <scope>NUCLEOTIDE SEQUENCE [LARGE SCALE GENOMIC DNA]</scope>
    <source>
        <strain evidence="3 4">CCP-7</strain>
    </source>
</reference>
<evidence type="ECO:0000256" key="1">
    <source>
        <dbReference type="SAM" id="Phobius"/>
    </source>
</evidence>
<dbReference type="Proteomes" id="UP000282971">
    <property type="component" value="Unassembled WGS sequence"/>
</dbReference>
<evidence type="ECO:0000313" key="4">
    <source>
        <dbReference type="Proteomes" id="UP000282971"/>
    </source>
</evidence>
<keyword evidence="1" id="KW-0472">Membrane</keyword>
<feature type="transmembrane region" description="Helical" evidence="1">
    <location>
        <begin position="210"/>
        <end position="227"/>
    </location>
</feature>
<dbReference type="PANTHER" id="PTHR36927:SF3">
    <property type="entry name" value="GLUCANS BIOSYNTHESIS PROTEIN C"/>
    <property type="match status" value="1"/>
</dbReference>
<feature type="transmembrane region" description="Helical" evidence="1">
    <location>
        <begin position="15"/>
        <end position="36"/>
    </location>
</feature>
<comment type="caution">
    <text evidence="3">The sequence shown here is derived from an EMBL/GenBank/DDBJ whole genome shotgun (WGS) entry which is preliminary data.</text>
</comment>
<dbReference type="PANTHER" id="PTHR36927">
    <property type="entry name" value="BLR4337 PROTEIN"/>
    <property type="match status" value="1"/>
</dbReference>
<gene>
    <name evidence="3" type="ORF">EOD43_19785</name>
</gene>
<dbReference type="AlphaFoldDB" id="A0A437LYV0"/>
<accession>A0A437LYV0</accession>
<evidence type="ECO:0000259" key="2">
    <source>
        <dbReference type="Pfam" id="PF01757"/>
    </source>
</evidence>
<name>A0A437LYV0_9SPHN</name>
<dbReference type="OrthoDB" id="9809782at2"/>
<keyword evidence="3" id="KW-0012">Acyltransferase</keyword>
<keyword evidence="1" id="KW-1133">Transmembrane helix</keyword>
<feature type="domain" description="Acyltransferase 3" evidence="2">
    <location>
        <begin position="11"/>
        <end position="353"/>
    </location>
</feature>
<dbReference type="GO" id="GO:0016747">
    <property type="term" value="F:acyltransferase activity, transferring groups other than amino-acyl groups"/>
    <property type="evidence" value="ECO:0007669"/>
    <property type="project" value="InterPro"/>
</dbReference>
<protein>
    <submittedName>
        <fullName evidence="3">Acyltransferase</fullName>
    </submittedName>
</protein>
<feature type="transmembrane region" description="Helical" evidence="1">
    <location>
        <begin position="239"/>
        <end position="256"/>
    </location>
</feature>
<feature type="transmembrane region" description="Helical" evidence="1">
    <location>
        <begin position="48"/>
        <end position="71"/>
    </location>
</feature>
<dbReference type="EMBL" id="SACN01000003">
    <property type="protein sequence ID" value="RVT90493.1"/>
    <property type="molecule type" value="Genomic_DNA"/>
</dbReference>
<keyword evidence="3" id="KW-0808">Transferase</keyword>
<keyword evidence="4" id="KW-1185">Reference proteome</keyword>
<dbReference type="InterPro" id="IPR002656">
    <property type="entry name" value="Acyl_transf_3_dom"/>
</dbReference>
<keyword evidence="1" id="KW-0812">Transmembrane</keyword>
<organism evidence="3 4">
    <name type="scientific">Sphingomonas crocodyli</name>
    <dbReference type="NCBI Taxonomy" id="1979270"/>
    <lineage>
        <taxon>Bacteria</taxon>
        <taxon>Pseudomonadati</taxon>
        <taxon>Pseudomonadota</taxon>
        <taxon>Alphaproteobacteria</taxon>
        <taxon>Sphingomonadales</taxon>
        <taxon>Sphingomonadaceae</taxon>
        <taxon>Sphingomonas</taxon>
    </lineage>
</organism>